<accession>A0AAV2YSJ9</accession>
<organism evidence="2 3">
    <name type="scientific">Lagenidium giganteum</name>
    <dbReference type="NCBI Taxonomy" id="4803"/>
    <lineage>
        <taxon>Eukaryota</taxon>
        <taxon>Sar</taxon>
        <taxon>Stramenopiles</taxon>
        <taxon>Oomycota</taxon>
        <taxon>Peronosporomycetes</taxon>
        <taxon>Pythiales</taxon>
        <taxon>Pythiaceae</taxon>
    </lineage>
</organism>
<proteinExistence type="predicted"/>
<dbReference type="Proteomes" id="UP001146120">
    <property type="component" value="Unassembled WGS sequence"/>
</dbReference>
<gene>
    <name evidence="2" type="ORF">N0F65_012173</name>
</gene>
<feature type="non-terminal residue" evidence="2">
    <location>
        <position position="1"/>
    </location>
</feature>
<feature type="region of interest" description="Disordered" evidence="1">
    <location>
        <begin position="56"/>
        <end position="83"/>
    </location>
</feature>
<evidence type="ECO:0000256" key="1">
    <source>
        <dbReference type="SAM" id="MobiDB-lite"/>
    </source>
</evidence>
<evidence type="ECO:0000313" key="2">
    <source>
        <dbReference type="EMBL" id="DAZ97910.1"/>
    </source>
</evidence>
<sequence length="83" mass="9199">RGTHHKMLHKQRAEAQATLTKLWSPQVIALRWRCSGKPRTSGSRCHIGSCHRGCNRNPMGDSNLSRNNHQQSCGIPGTQPSSV</sequence>
<reference evidence="2" key="1">
    <citation type="submission" date="2022-11" db="EMBL/GenBank/DDBJ databases">
        <authorList>
            <person name="Morgan W.R."/>
            <person name="Tartar A."/>
        </authorList>
    </citation>
    <scope>NUCLEOTIDE SEQUENCE</scope>
    <source>
        <strain evidence="2">ARSEF 373</strain>
    </source>
</reference>
<name>A0AAV2YSJ9_9STRA</name>
<reference evidence="2" key="2">
    <citation type="journal article" date="2023" name="Microbiol Resour">
        <title>Decontamination and Annotation of the Draft Genome Sequence of the Oomycete Lagenidium giganteum ARSEF 373.</title>
        <authorList>
            <person name="Morgan W.R."/>
            <person name="Tartar A."/>
        </authorList>
    </citation>
    <scope>NUCLEOTIDE SEQUENCE</scope>
    <source>
        <strain evidence="2">ARSEF 373</strain>
    </source>
</reference>
<feature type="compositionally biased region" description="Polar residues" evidence="1">
    <location>
        <begin position="60"/>
        <end position="83"/>
    </location>
</feature>
<dbReference type="AlphaFoldDB" id="A0AAV2YSJ9"/>
<protein>
    <submittedName>
        <fullName evidence="2">Uncharacterized protein</fullName>
    </submittedName>
</protein>
<keyword evidence="3" id="KW-1185">Reference proteome</keyword>
<feature type="non-terminal residue" evidence="2">
    <location>
        <position position="83"/>
    </location>
</feature>
<dbReference type="EMBL" id="DAKRPA010000122">
    <property type="protein sequence ID" value="DAZ97910.1"/>
    <property type="molecule type" value="Genomic_DNA"/>
</dbReference>
<evidence type="ECO:0000313" key="3">
    <source>
        <dbReference type="Proteomes" id="UP001146120"/>
    </source>
</evidence>
<comment type="caution">
    <text evidence="2">The sequence shown here is derived from an EMBL/GenBank/DDBJ whole genome shotgun (WGS) entry which is preliminary data.</text>
</comment>